<dbReference type="Proteomes" id="UP000066284">
    <property type="component" value="Chromosome 1"/>
</dbReference>
<name>A0A0S4KY69_9BACT</name>
<dbReference type="PROSITE" id="PS51677">
    <property type="entry name" value="NODB"/>
    <property type="match status" value="1"/>
</dbReference>
<dbReference type="InterPro" id="IPR045235">
    <property type="entry name" value="PuuE_HpPgdA-like"/>
</dbReference>
<dbReference type="PANTHER" id="PTHR47561:SF1">
    <property type="entry name" value="POLYSACCHARIDE DEACETYLASE FAMILY PROTEIN (AFU_ORTHOLOGUE AFUA_6G05030)"/>
    <property type="match status" value="1"/>
</dbReference>
<dbReference type="InterPro" id="IPR014344">
    <property type="entry name" value="XrtA_polysacc_deacetyl"/>
</dbReference>
<dbReference type="Pfam" id="PF11959">
    <property type="entry name" value="DUF3473"/>
    <property type="match status" value="1"/>
</dbReference>
<dbReference type="CDD" id="cd10941">
    <property type="entry name" value="CE4_PuuE_HpPgdA_like_2"/>
    <property type="match status" value="1"/>
</dbReference>
<dbReference type="KEGG" id="nio:NITINOP_2392"/>
<dbReference type="GO" id="GO:0005975">
    <property type="term" value="P:carbohydrate metabolic process"/>
    <property type="evidence" value="ECO:0007669"/>
    <property type="project" value="InterPro"/>
</dbReference>
<dbReference type="Pfam" id="PF01522">
    <property type="entry name" value="Polysacc_deac_1"/>
    <property type="match status" value="1"/>
</dbReference>
<dbReference type="NCBIfam" id="TIGR03006">
    <property type="entry name" value="pepcterm_polyde"/>
    <property type="match status" value="1"/>
</dbReference>
<dbReference type="InterPro" id="IPR011330">
    <property type="entry name" value="Glyco_hydro/deAcase_b/a-brl"/>
</dbReference>
<dbReference type="GO" id="GO:0016810">
    <property type="term" value="F:hydrolase activity, acting on carbon-nitrogen (but not peptide) bonds"/>
    <property type="evidence" value="ECO:0007669"/>
    <property type="project" value="InterPro"/>
</dbReference>
<dbReference type="PANTHER" id="PTHR47561">
    <property type="entry name" value="POLYSACCHARIDE DEACETYLASE FAMILY PROTEIN (AFU_ORTHOLOGUE AFUA_6G05030)"/>
    <property type="match status" value="1"/>
</dbReference>
<organism evidence="2 3">
    <name type="scientific">Candidatus Nitrospira inopinata</name>
    <dbReference type="NCBI Taxonomy" id="1715989"/>
    <lineage>
        <taxon>Bacteria</taxon>
        <taxon>Pseudomonadati</taxon>
        <taxon>Nitrospirota</taxon>
        <taxon>Nitrospiria</taxon>
        <taxon>Nitrospirales</taxon>
        <taxon>Nitrospiraceae</taxon>
        <taxon>Nitrospira</taxon>
    </lineage>
</organism>
<accession>A0A0S4KY69</accession>
<dbReference type="SUPFAM" id="SSF88713">
    <property type="entry name" value="Glycoside hydrolase/deacetylase"/>
    <property type="match status" value="1"/>
</dbReference>
<reference evidence="3" key="1">
    <citation type="submission" date="2015-09" db="EMBL/GenBank/DDBJ databases">
        <authorList>
            <person name="Daims H."/>
        </authorList>
    </citation>
    <scope>NUCLEOTIDE SEQUENCE [LARGE SCALE GENOMIC DNA]</scope>
</reference>
<keyword evidence="3" id="KW-1185">Reference proteome</keyword>
<evidence type="ECO:0000313" key="2">
    <source>
        <dbReference type="EMBL" id="CUQ67364.1"/>
    </source>
</evidence>
<feature type="domain" description="NodB homology" evidence="1">
    <location>
        <begin position="28"/>
        <end position="224"/>
    </location>
</feature>
<sequence>MKREGVHALSFDVEEHFQVSAFWSDERRNKWESYESRVERNVEKILNLLSFRGIHATFFVLGWVASRHRGLVKAIVDQGHELASHGFGHELITTQRPDQFRDDVRKSKQLLEDIAGVPVYGYRAPSFTIVPRTRWALSILVEEGYLYDSSIFPVRHDRYGMPEADPYCHLIKTESGPLWEVPLSTLKMGPVRIPIAGGGYFRLFPYPVLRRLLDRAVVHGHPLIMYLHPWELDPEQPRMVGSWRSVLRHYLNLGKTEIRLRRLLGDFRFTTIRNAVKAVGEACSENHNSRLSTVTVNVGQDASRYIKTGRENA</sequence>
<dbReference type="STRING" id="1715989.NITINOP_2392"/>
<evidence type="ECO:0000313" key="3">
    <source>
        <dbReference type="Proteomes" id="UP000066284"/>
    </source>
</evidence>
<protein>
    <submittedName>
        <fullName evidence="2">Putative Polysaccharide deacetylase</fullName>
    </submittedName>
</protein>
<dbReference type="AlphaFoldDB" id="A0A0S4KY69"/>
<dbReference type="RefSeq" id="WP_082633766.1">
    <property type="nucleotide sequence ID" value="NZ_LN885086.1"/>
</dbReference>
<dbReference type="EMBL" id="LN885086">
    <property type="protein sequence ID" value="CUQ67364.1"/>
    <property type="molecule type" value="Genomic_DNA"/>
</dbReference>
<dbReference type="Gene3D" id="3.20.20.370">
    <property type="entry name" value="Glycoside hydrolase/deacetylase"/>
    <property type="match status" value="1"/>
</dbReference>
<dbReference type="InterPro" id="IPR022560">
    <property type="entry name" value="DUF3473"/>
</dbReference>
<gene>
    <name evidence="2" type="ORF">NITINOP_2392</name>
</gene>
<proteinExistence type="predicted"/>
<dbReference type="OrthoDB" id="9784220at2"/>
<dbReference type="InterPro" id="IPR002509">
    <property type="entry name" value="NODB_dom"/>
</dbReference>
<evidence type="ECO:0000259" key="1">
    <source>
        <dbReference type="PROSITE" id="PS51677"/>
    </source>
</evidence>